<dbReference type="Pfam" id="PF00137">
    <property type="entry name" value="ATP-synt_C"/>
    <property type="match status" value="1"/>
</dbReference>
<evidence type="ECO:0000256" key="6">
    <source>
        <dbReference type="ARBA" id="ARBA00032200"/>
    </source>
</evidence>
<evidence type="ECO:0000256" key="4">
    <source>
        <dbReference type="ARBA" id="ARBA00022989"/>
    </source>
</evidence>
<evidence type="ECO:0000256" key="3">
    <source>
        <dbReference type="ARBA" id="ARBA00022692"/>
    </source>
</evidence>
<dbReference type="PRINTS" id="PR00124">
    <property type="entry name" value="ATPASEC"/>
</dbReference>
<evidence type="ECO:0000313" key="11">
    <source>
        <dbReference type="Proteomes" id="UP000032434"/>
    </source>
</evidence>
<dbReference type="InterPro" id="IPR002379">
    <property type="entry name" value="ATPase_proteolipid_c-like_dom"/>
</dbReference>
<dbReference type="KEGG" id="aoc:Aocu_03200"/>
<evidence type="ECO:0000256" key="5">
    <source>
        <dbReference type="ARBA" id="ARBA00023136"/>
    </source>
</evidence>
<accession>A0A061A967</accession>
<dbReference type="STRING" id="35623.Aocu_03200"/>
<keyword evidence="11" id="KW-1185">Reference proteome</keyword>
<dbReference type="GO" id="GO:0015078">
    <property type="term" value="F:proton transmembrane transporter activity"/>
    <property type="evidence" value="ECO:0007669"/>
    <property type="project" value="InterPro"/>
</dbReference>
<feature type="transmembrane region" description="Helical" evidence="8">
    <location>
        <begin position="6"/>
        <end position="25"/>
    </location>
</feature>
<dbReference type="Proteomes" id="UP000032434">
    <property type="component" value="Chromosome 1"/>
</dbReference>
<dbReference type="GO" id="GO:0045259">
    <property type="term" value="C:proton-transporting ATP synthase complex"/>
    <property type="evidence" value="ECO:0007669"/>
    <property type="project" value="InterPro"/>
</dbReference>
<evidence type="ECO:0000256" key="7">
    <source>
        <dbReference type="ARBA" id="ARBA00032887"/>
    </source>
</evidence>
<feature type="transmembrane region" description="Helical" evidence="8">
    <location>
        <begin position="79"/>
        <end position="110"/>
    </location>
</feature>
<feature type="domain" description="V-ATPase proteolipid subunit C-like" evidence="9">
    <location>
        <begin position="83"/>
        <end position="142"/>
    </location>
</feature>
<comment type="subcellular location">
    <subcellularLocation>
        <location evidence="1">Membrane</location>
        <topology evidence="1">Multi-pass membrane protein</topology>
    </subcellularLocation>
</comment>
<keyword evidence="3 8" id="KW-0812">Transmembrane</keyword>
<sequence length="150" mass="15181">MEWILLGIIVLGVVLIALPLVKVFKGTVNALSAKRRLMVHIGLFATFFVALAVVSPFAFGAEFGDPGVADSGFFYQAAAFGYLGAAISTGCSALGAGIAVAAAAPAAIGAISENPKNLGKSLIFVALGEGVAIYGLLISILILNTIPSIS</sequence>
<dbReference type="RefSeq" id="WP_045748949.1">
    <property type="nucleotide sequence ID" value="NZ_FUZK01000002.1"/>
</dbReference>
<dbReference type="SUPFAM" id="SSF81333">
    <property type="entry name" value="F1F0 ATP synthase subunit C"/>
    <property type="match status" value="1"/>
</dbReference>
<evidence type="ECO:0000256" key="2">
    <source>
        <dbReference type="ARBA" id="ARBA00006704"/>
    </source>
</evidence>
<dbReference type="InParanoid" id="A0A061A967"/>
<keyword evidence="5 8" id="KW-0472">Membrane</keyword>
<dbReference type="OrthoDB" id="5771683at2"/>
<dbReference type="GO" id="GO:0015986">
    <property type="term" value="P:proton motive force-driven ATP synthesis"/>
    <property type="evidence" value="ECO:0007669"/>
    <property type="project" value="InterPro"/>
</dbReference>
<evidence type="ECO:0000256" key="1">
    <source>
        <dbReference type="ARBA" id="ARBA00004141"/>
    </source>
</evidence>
<gene>
    <name evidence="10" type="primary">ntpK1</name>
    <name evidence="10" type="ORF">Aocu_03200</name>
</gene>
<name>A0A061A967_9MOLU</name>
<dbReference type="CDD" id="cd18120">
    <property type="entry name" value="ATP-synt_Vo_Ao_c"/>
    <property type="match status" value="1"/>
</dbReference>
<protein>
    <recommendedName>
        <fullName evidence="6">ATP synthase F(0) sector subunit c</fullName>
    </recommendedName>
    <alternativeName>
        <fullName evidence="7">F-type ATPase subunit c</fullName>
    </alternativeName>
</protein>
<evidence type="ECO:0000259" key="9">
    <source>
        <dbReference type="Pfam" id="PF00137"/>
    </source>
</evidence>
<evidence type="ECO:0000313" key="10">
    <source>
        <dbReference type="EMBL" id="CDR30393.1"/>
    </source>
</evidence>
<dbReference type="InterPro" id="IPR035921">
    <property type="entry name" value="F/V-ATP_Csub_sf"/>
</dbReference>
<reference evidence="11" key="1">
    <citation type="submission" date="2014-05" db="EMBL/GenBank/DDBJ databases">
        <authorList>
            <person name="Kube M."/>
        </authorList>
    </citation>
    <scope>NUCLEOTIDE SEQUENCE [LARGE SCALE GENOMIC DNA]</scope>
</reference>
<dbReference type="GO" id="GO:0033177">
    <property type="term" value="C:proton-transporting two-sector ATPase complex, proton-transporting domain"/>
    <property type="evidence" value="ECO:0007669"/>
    <property type="project" value="InterPro"/>
</dbReference>
<evidence type="ECO:0000256" key="8">
    <source>
        <dbReference type="SAM" id="Phobius"/>
    </source>
</evidence>
<organism evidence="10 11">
    <name type="scientific">Acholeplasma oculi</name>
    <dbReference type="NCBI Taxonomy" id="35623"/>
    <lineage>
        <taxon>Bacteria</taxon>
        <taxon>Bacillati</taxon>
        <taxon>Mycoplasmatota</taxon>
        <taxon>Mollicutes</taxon>
        <taxon>Acholeplasmatales</taxon>
        <taxon>Acholeplasmataceae</taxon>
        <taxon>Acholeplasma</taxon>
    </lineage>
</organism>
<feature type="transmembrane region" description="Helical" evidence="8">
    <location>
        <begin position="37"/>
        <end position="59"/>
    </location>
</feature>
<keyword evidence="4 8" id="KW-1133">Transmembrane helix</keyword>
<proteinExistence type="inferred from homology"/>
<dbReference type="Gene3D" id="1.20.120.610">
    <property type="entry name" value="lithium bound rotor ring of v- atpase"/>
    <property type="match status" value="1"/>
</dbReference>
<dbReference type="AlphaFoldDB" id="A0A061A967"/>
<dbReference type="EMBL" id="LK028559">
    <property type="protein sequence ID" value="CDR30393.1"/>
    <property type="molecule type" value="Genomic_DNA"/>
</dbReference>
<dbReference type="HOGENOM" id="CLU_148047_3_0_14"/>
<dbReference type="InterPro" id="IPR000454">
    <property type="entry name" value="ATP_synth_F0_csu"/>
</dbReference>
<comment type="similarity">
    <text evidence="2">Belongs to the ATPase C chain family.</text>
</comment>
<feature type="transmembrane region" description="Helical" evidence="8">
    <location>
        <begin position="122"/>
        <end position="143"/>
    </location>
</feature>
<dbReference type="PATRIC" id="fig|35623.3.peg.320"/>